<feature type="transmembrane region" description="Helical" evidence="1">
    <location>
        <begin position="89"/>
        <end position="109"/>
    </location>
</feature>
<proteinExistence type="predicted"/>
<accession>A0A377LUX3</accession>
<keyword evidence="1" id="KW-0472">Membrane</keyword>
<evidence type="ECO:0000313" key="2">
    <source>
        <dbReference type="EMBL" id="STQ09808.1"/>
    </source>
</evidence>
<sequence>MANRVVLSDHGHLWFAVCVSEQPTAAHCLRLFYYLVQCLADLQLPLLSVRDFPTRIRARAVGFCYSFSRLSTVFSSIIIGLILQYSGSTAVIAFIVISMLIVMLTIGIFGPNTRGIDLENI</sequence>
<dbReference type="InterPro" id="IPR036259">
    <property type="entry name" value="MFS_trans_sf"/>
</dbReference>
<protein>
    <submittedName>
        <fullName evidence="2">Major facilitator transporter</fullName>
    </submittedName>
</protein>
<dbReference type="AlphaFoldDB" id="A0A377LUX3"/>
<feature type="transmembrane region" description="Helical" evidence="1">
    <location>
        <begin position="61"/>
        <end position="83"/>
    </location>
</feature>
<keyword evidence="1" id="KW-0812">Transmembrane</keyword>
<organism evidence="2 3">
    <name type="scientific">Enterobacter cloacae</name>
    <dbReference type="NCBI Taxonomy" id="550"/>
    <lineage>
        <taxon>Bacteria</taxon>
        <taxon>Pseudomonadati</taxon>
        <taxon>Pseudomonadota</taxon>
        <taxon>Gammaproteobacteria</taxon>
        <taxon>Enterobacterales</taxon>
        <taxon>Enterobacteriaceae</taxon>
        <taxon>Enterobacter</taxon>
        <taxon>Enterobacter cloacae complex</taxon>
    </lineage>
</organism>
<dbReference type="SUPFAM" id="SSF103473">
    <property type="entry name" value="MFS general substrate transporter"/>
    <property type="match status" value="1"/>
</dbReference>
<dbReference type="Proteomes" id="UP000255106">
    <property type="component" value="Unassembled WGS sequence"/>
</dbReference>
<dbReference type="EMBL" id="UGJB01000004">
    <property type="protein sequence ID" value="STQ09808.1"/>
    <property type="molecule type" value="Genomic_DNA"/>
</dbReference>
<keyword evidence="1" id="KW-1133">Transmembrane helix</keyword>
<gene>
    <name evidence="2" type="ORF">NCTC10005_02531</name>
</gene>
<evidence type="ECO:0000256" key="1">
    <source>
        <dbReference type="SAM" id="Phobius"/>
    </source>
</evidence>
<reference evidence="2 3" key="1">
    <citation type="submission" date="2018-06" db="EMBL/GenBank/DDBJ databases">
        <authorList>
            <consortium name="Pathogen Informatics"/>
            <person name="Doyle S."/>
        </authorList>
    </citation>
    <scope>NUCLEOTIDE SEQUENCE [LARGE SCALE GENOMIC DNA]</scope>
    <source>
        <strain evidence="2 3">NCTC10005</strain>
    </source>
</reference>
<dbReference type="Gene3D" id="1.20.1250.20">
    <property type="entry name" value="MFS general substrate transporter like domains"/>
    <property type="match status" value="1"/>
</dbReference>
<name>A0A377LUX3_ENTCL</name>
<evidence type="ECO:0000313" key="3">
    <source>
        <dbReference type="Proteomes" id="UP000255106"/>
    </source>
</evidence>